<dbReference type="GeneID" id="17278838"/>
<evidence type="ECO:0000259" key="10">
    <source>
        <dbReference type="Pfam" id="PF18139"/>
    </source>
</evidence>
<dbReference type="KEGG" id="ehx:EMIHUDRAFT_455760"/>
<feature type="compositionally biased region" description="Low complexity" evidence="8">
    <location>
        <begin position="1293"/>
        <end position="1304"/>
    </location>
</feature>
<dbReference type="InterPro" id="IPR057366">
    <property type="entry name" value="TRPM-like"/>
</dbReference>
<proteinExistence type="predicted"/>
<feature type="compositionally biased region" description="Basic and acidic residues" evidence="8">
    <location>
        <begin position="1214"/>
        <end position="1229"/>
    </location>
</feature>
<dbReference type="PaxDb" id="2903-EOD33568"/>
<evidence type="ECO:0000256" key="6">
    <source>
        <dbReference type="ARBA" id="ARBA00023136"/>
    </source>
</evidence>
<dbReference type="eggNOG" id="KOG3609">
    <property type="taxonomic scope" value="Eukaryota"/>
</dbReference>
<feature type="transmembrane region" description="Helical" evidence="9">
    <location>
        <begin position="1087"/>
        <end position="1105"/>
    </location>
</feature>
<evidence type="ECO:0000313" key="13">
    <source>
        <dbReference type="Proteomes" id="UP000013827"/>
    </source>
</evidence>
<dbReference type="GO" id="GO:0030001">
    <property type="term" value="P:metal ion transport"/>
    <property type="evidence" value="ECO:0007669"/>
    <property type="project" value="TreeGrafter"/>
</dbReference>
<feature type="region of interest" description="Disordered" evidence="8">
    <location>
        <begin position="437"/>
        <end position="460"/>
    </location>
</feature>
<evidence type="ECO:0000256" key="8">
    <source>
        <dbReference type="SAM" id="MobiDB-lite"/>
    </source>
</evidence>
<keyword evidence="13" id="KW-1185">Reference proteome</keyword>
<dbReference type="SUPFAM" id="SSF102405">
    <property type="entry name" value="MCP/YpsA-like"/>
    <property type="match status" value="1"/>
</dbReference>
<dbReference type="EnsemblProtists" id="EOD33568">
    <property type="protein sequence ID" value="EOD33568"/>
    <property type="gene ID" value="EMIHUDRAFT_455760"/>
</dbReference>
<reference evidence="12" key="2">
    <citation type="submission" date="2024-10" db="UniProtKB">
        <authorList>
            <consortium name="EnsemblProtists"/>
        </authorList>
    </citation>
    <scope>IDENTIFICATION</scope>
</reference>
<evidence type="ECO:0000256" key="5">
    <source>
        <dbReference type="ARBA" id="ARBA00023065"/>
    </source>
</evidence>
<feature type="region of interest" description="Disordered" evidence="8">
    <location>
        <begin position="875"/>
        <end position="894"/>
    </location>
</feature>
<name>A0A0D3KCT3_EMIH1</name>
<dbReference type="PANTHER" id="PTHR13800:SF1">
    <property type="entry name" value="TRANSIENT RECEPTOR POTENTIAL CATION CHANNEL TRPM"/>
    <property type="match status" value="1"/>
</dbReference>
<comment type="subcellular location">
    <subcellularLocation>
        <location evidence="1">Membrane</location>
        <topology evidence="1">Multi-pass membrane protein</topology>
    </subcellularLocation>
</comment>
<keyword evidence="4 9" id="KW-1133">Transmembrane helix</keyword>
<dbReference type="Pfam" id="PF18139">
    <property type="entry name" value="LSDAT_euk"/>
    <property type="match status" value="1"/>
</dbReference>
<feature type="transmembrane region" description="Helical" evidence="9">
    <location>
        <begin position="961"/>
        <end position="978"/>
    </location>
</feature>
<evidence type="ECO:0000256" key="7">
    <source>
        <dbReference type="ARBA" id="ARBA00023303"/>
    </source>
</evidence>
<dbReference type="Gene3D" id="3.40.50.450">
    <property type="match status" value="1"/>
</dbReference>
<feature type="compositionally biased region" description="Pro residues" evidence="8">
    <location>
        <begin position="1250"/>
        <end position="1267"/>
    </location>
</feature>
<feature type="transmembrane region" description="Helical" evidence="9">
    <location>
        <begin position="999"/>
        <end position="1024"/>
    </location>
</feature>
<dbReference type="Pfam" id="PF25508">
    <property type="entry name" value="TRPM2"/>
    <property type="match status" value="1"/>
</dbReference>
<evidence type="ECO:0000256" key="2">
    <source>
        <dbReference type="ARBA" id="ARBA00022448"/>
    </source>
</evidence>
<feature type="domain" description="TRPM SLOG" evidence="10">
    <location>
        <begin position="72"/>
        <end position="293"/>
    </location>
</feature>
<accession>A0A0D3KCT3</accession>
<keyword evidence="7" id="KW-0407">Ion channel</keyword>
<feature type="domain" description="TRPM-like" evidence="11">
    <location>
        <begin position="574"/>
        <end position="666"/>
    </location>
</feature>
<protein>
    <recommendedName>
        <fullName evidence="14">TRPM SLOG domain-containing protein</fullName>
    </recommendedName>
</protein>
<dbReference type="GO" id="GO:0005886">
    <property type="term" value="C:plasma membrane"/>
    <property type="evidence" value="ECO:0007669"/>
    <property type="project" value="TreeGrafter"/>
</dbReference>
<dbReference type="InterPro" id="IPR050927">
    <property type="entry name" value="TRPM"/>
</dbReference>
<dbReference type="GO" id="GO:0005261">
    <property type="term" value="F:monoatomic cation channel activity"/>
    <property type="evidence" value="ECO:0007669"/>
    <property type="project" value="TreeGrafter"/>
</dbReference>
<dbReference type="HOGENOM" id="CLU_258449_0_0_1"/>
<sequence length="1340" mass="144119">MRTSKKKEDSETSGLSATRQRFVDISRSVLFIQARFRHVKTVFRDFGPSVFCNRMGDPCDHGDIVFLSDRAAKYIVLSETSSTGLLSKFVEGFWGVSKPEVLISVTGGARDFELSPPLARAFKSGLVEAATSSRGWIVTGGTDTGVMKLVGDACLESHLSVPVIGIAPYGATNGNDKLAGQFRRVVYTNVPSPSKDGAPLNGGHTHFLLVDSGLAGRGAWGTEIKLRSRLENFYVERKGVPRVVLVVNGGPGTMETVLEAARASSPIVVIADSGGAASAISRYCSISRDAGRTHRESMAGLAKDFPAYANDRMADKLLELSQLNDDCKLVTLFRLKQGDFSGSAAGCDMSTSLLEAITKLWLSSPADDALSAESSLLRRGTEARSSDGSEPSSSRGHPHSLGNSRNNSWTSMDQFNPNRMRSRRKRAILLAVRWDRRPLSATSPPPSPPPAPAEPPFRPRRRPDILERILQQQQETAGESGWSEAHTAALQFALSLHKPGVIKHLLEASQQTISLKDVNLLDLYGNVDGLGYLASQPALQKVLVSSLTAPPPARKGKKARSRPHDTYKDSIAPWLGSTFAVELQRDADLSSEPTYAQLFYWAVLSGDWAMARLFWSRCSDPTRTALVGSHICRRMVAHGVSQAAAVREHATKLEEMAIGIIDAAETPAEAAAVLAHKDGKMSVGSLRLLMHAVLPFTNPYYIAMAREAVASCLGRRSPNESGPKLHSGLTREASALLNRARATIAGMDSMRIGQAEREHALKDPPLTASPTAGSRKFTTISGAVQAVQVAARFSNSTERSASKEEDAKEAAAVMASPTSFSAATPAALAGTKPLGRPLENGFYSVPGVVSILRLASHFAFLALYAHTLSQLDPSGGALGDSPGEGAFGGAEQRPPLSRSEASFLLWAVSITLDDVVNDFDPDLENMEPASGTVAKIGDALLFVAALARAGPGPWSRSRYEVYAALLSVTVIPVTLRLVEYRAALSPKIGVLFIIIKKMSADLLVFAEIFAVVLVGFALAFVGVFQMHPPADAGRRSLGMASSDELLFGASELDDVFGPKSPIMTPFWAVFGAFEVDDLIDVPAMYPFLLWTYVLVSSVVMVNLLARVSQQVFSGAEEEFRYQRYQRIFLCKHVFNPIPPPFNMPIHAPLPAEAKRLQKRFSDGEAAKRRQDDLLTEIRAVVQSGTAEQRRRLEAPPAAWPPALGDQIRGTQQSHAEDLRRIKNELRGEESGLAGSSDRRSNCSVSSDITPPLPSPKAPSTFPAPSPLSEPLALPTAADLALDLGEVSNDRPDSAAASSTANHAAVDTPDAPPLLAGDNSLETRRAKHKRGFAAKLKLSGR</sequence>
<evidence type="ECO:0000313" key="12">
    <source>
        <dbReference type="EnsemblProtists" id="EOD33568"/>
    </source>
</evidence>
<dbReference type="PANTHER" id="PTHR13800">
    <property type="entry name" value="TRANSIENT RECEPTOR POTENTIAL CATION CHANNEL, SUBFAMILY M, MEMBER 6"/>
    <property type="match status" value="1"/>
</dbReference>
<keyword evidence="2" id="KW-0813">Transport</keyword>
<evidence type="ECO:0000256" key="1">
    <source>
        <dbReference type="ARBA" id="ARBA00004141"/>
    </source>
</evidence>
<feature type="compositionally biased region" description="Pro residues" evidence="8">
    <location>
        <begin position="443"/>
        <end position="456"/>
    </location>
</feature>
<keyword evidence="5" id="KW-0406">Ion transport</keyword>
<evidence type="ECO:0000256" key="9">
    <source>
        <dbReference type="SAM" id="Phobius"/>
    </source>
</evidence>
<feature type="region of interest" description="Disordered" evidence="8">
    <location>
        <begin position="1185"/>
        <end position="1270"/>
    </location>
</feature>
<evidence type="ECO:0000256" key="4">
    <source>
        <dbReference type="ARBA" id="ARBA00022989"/>
    </source>
</evidence>
<keyword evidence="6 9" id="KW-0472">Membrane</keyword>
<dbReference type="RefSeq" id="XP_005785997.1">
    <property type="nucleotide sequence ID" value="XM_005785940.1"/>
</dbReference>
<organism evidence="12 13">
    <name type="scientific">Emiliania huxleyi (strain CCMP1516)</name>
    <dbReference type="NCBI Taxonomy" id="280463"/>
    <lineage>
        <taxon>Eukaryota</taxon>
        <taxon>Haptista</taxon>
        <taxon>Haptophyta</taxon>
        <taxon>Prymnesiophyceae</taxon>
        <taxon>Isochrysidales</taxon>
        <taxon>Noelaerhabdaceae</taxon>
        <taxon>Emiliania</taxon>
    </lineage>
</organism>
<reference evidence="13" key="1">
    <citation type="journal article" date="2013" name="Nature">
        <title>Pan genome of the phytoplankton Emiliania underpins its global distribution.</title>
        <authorList>
            <person name="Read B.A."/>
            <person name="Kegel J."/>
            <person name="Klute M.J."/>
            <person name="Kuo A."/>
            <person name="Lefebvre S.C."/>
            <person name="Maumus F."/>
            <person name="Mayer C."/>
            <person name="Miller J."/>
            <person name="Monier A."/>
            <person name="Salamov A."/>
            <person name="Young J."/>
            <person name="Aguilar M."/>
            <person name="Claverie J.M."/>
            <person name="Frickenhaus S."/>
            <person name="Gonzalez K."/>
            <person name="Herman E.K."/>
            <person name="Lin Y.C."/>
            <person name="Napier J."/>
            <person name="Ogata H."/>
            <person name="Sarno A.F."/>
            <person name="Shmutz J."/>
            <person name="Schroeder D."/>
            <person name="de Vargas C."/>
            <person name="Verret F."/>
            <person name="von Dassow P."/>
            <person name="Valentin K."/>
            <person name="Van de Peer Y."/>
            <person name="Wheeler G."/>
            <person name="Dacks J.B."/>
            <person name="Delwiche C.F."/>
            <person name="Dyhrman S.T."/>
            <person name="Glockner G."/>
            <person name="John U."/>
            <person name="Richards T."/>
            <person name="Worden A.Z."/>
            <person name="Zhang X."/>
            <person name="Grigoriev I.V."/>
            <person name="Allen A.E."/>
            <person name="Bidle K."/>
            <person name="Borodovsky M."/>
            <person name="Bowler C."/>
            <person name="Brownlee C."/>
            <person name="Cock J.M."/>
            <person name="Elias M."/>
            <person name="Gladyshev V.N."/>
            <person name="Groth M."/>
            <person name="Guda C."/>
            <person name="Hadaegh A."/>
            <person name="Iglesias-Rodriguez M.D."/>
            <person name="Jenkins J."/>
            <person name="Jones B.M."/>
            <person name="Lawson T."/>
            <person name="Leese F."/>
            <person name="Lindquist E."/>
            <person name="Lobanov A."/>
            <person name="Lomsadze A."/>
            <person name="Malik S.B."/>
            <person name="Marsh M.E."/>
            <person name="Mackinder L."/>
            <person name="Mock T."/>
            <person name="Mueller-Roeber B."/>
            <person name="Pagarete A."/>
            <person name="Parker M."/>
            <person name="Probert I."/>
            <person name="Quesneville H."/>
            <person name="Raines C."/>
            <person name="Rensing S.A."/>
            <person name="Riano-Pachon D.M."/>
            <person name="Richier S."/>
            <person name="Rokitta S."/>
            <person name="Shiraiwa Y."/>
            <person name="Soanes D.M."/>
            <person name="van der Giezen M."/>
            <person name="Wahlund T.M."/>
            <person name="Williams B."/>
            <person name="Wilson W."/>
            <person name="Wolfe G."/>
            <person name="Wurch L.L."/>
        </authorList>
    </citation>
    <scope>NUCLEOTIDE SEQUENCE</scope>
</reference>
<evidence type="ECO:0000259" key="11">
    <source>
        <dbReference type="Pfam" id="PF25508"/>
    </source>
</evidence>
<evidence type="ECO:0000256" key="3">
    <source>
        <dbReference type="ARBA" id="ARBA00022692"/>
    </source>
</evidence>
<feature type="region of interest" description="Disordered" evidence="8">
    <location>
        <begin position="373"/>
        <end position="420"/>
    </location>
</feature>
<dbReference type="eggNOG" id="KOG3614">
    <property type="taxonomic scope" value="Eukaryota"/>
</dbReference>
<evidence type="ECO:0008006" key="14">
    <source>
        <dbReference type="Google" id="ProtNLM"/>
    </source>
</evidence>
<feature type="region of interest" description="Disordered" evidence="8">
    <location>
        <begin position="1286"/>
        <end position="1317"/>
    </location>
</feature>
<keyword evidence="3 9" id="KW-0812">Transmembrane</keyword>
<dbReference type="Proteomes" id="UP000013827">
    <property type="component" value="Unassembled WGS sequence"/>
</dbReference>
<dbReference type="InterPro" id="IPR041491">
    <property type="entry name" value="TRPM_SLOG"/>
</dbReference>
<feature type="compositionally biased region" description="Polar residues" evidence="8">
    <location>
        <begin position="401"/>
        <end position="419"/>
    </location>
</feature>